<evidence type="ECO:0000256" key="2">
    <source>
        <dbReference type="RuleBase" id="RU003682"/>
    </source>
</evidence>
<dbReference type="GO" id="GO:0046872">
    <property type="term" value="F:metal ion binding"/>
    <property type="evidence" value="ECO:0007669"/>
    <property type="project" value="UniProtKB-KW"/>
</dbReference>
<gene>
    <name evidence="4" type="ORF">N7494_007281</name>
</gene>
<dbReference type="Proteomes" id="UP001220324">
    <property type="component" value="Unassembled WGS sequence"/>
</dbReference>
<accession>A0AAD6CTV6</accession>
<dbReference type="InterPro" id="IPR026992">
    <property type="entry name" value="DIOX_N"/>
</dbReference>
<evidence type="ECO:0000259" key="3">
    <source>
        <dbReference type="PROSITE" id="PS51471"/>
    </source>
</evidence>
<comment type="similarity">
    <text evidence="1 2">Belongs to the iron/ascorbate-dependent oxidoreductase family.</text>
</comment>
<organism evidence="4 5">
    <name type="scientific">Penicillium frequentans</name>
    <dbReference type="NCBI Taxonomy" id="3151616"/>
    <lineage>
        <taxon>Eukaryota</taxon>
        <taxon>Fungi</taxon>
        <taxon>Dikarya</taxon>
        <taxon>Ascomycota</taxon>
        <taxon>Pezizomycotina</taxon>
        <taxon>Eurotiomycetes</taxon>
        <taxon>Eurotiomycetidae</taxon>
        <taxon>Eurotiales</taxon>
        <taxon>Aspergillaceae</taxon>
        <taxon>Penicillium</taxon>
    </lineage>
</organism>
<keyword evidence="5" id="KW-1185">Reference proteome</keyword>
<keyword evidence="2" id="KW-0479">Metal-binding</keyword>
<dbReference type="InterPro" id="IPR005123">
    <property type="entry name" value="Oxoglu/Fe-dep_dioxygenase_dom"/>
</dbReference>
<dbReference type="InterPro" id="IPR044861">
    <property type="entry name" value="IPNS-like_FE2OG_OXY"/>
</dbReference>
<keyword evidence="4" id="KW-0223">Dioxygenase</keyword>
<proteinExistence type="inferred from homology"/>
<evidence type="ECO:0000313" key="4">
    <source>
        <dbReference type="EMBL" id="KAJ5537802.1"/>
    </source>
</evidence>
<protein>
    <submittedName>
        <fullName evidence="4">Oxoglutarate/iron-dependent dioxygenase</fullName>
    </submittedName>
</protein>
<evidence type="ECO:0000313" key="5">
    <source>
        <dbReference type="Proteomes" id="UP001220324"/>
    </source>
</evidence>
<dbReference type="Pfam" id="PF03171">
    <property type="entry name" value="2OG-FeII_Oxy"/>
    <property type="match status" value="1"/>
</dbReference>
<keyword evidence="2" id="KW-0408">Iron</keyword>
<name>A0AAD6CTV6_9EURO</name>
<feature type="domain" description="Fe2OG dioxygenase" evidence="3">
    <location>
        <begin position="174"/>
        <end position="287"/>
    </location>
</feature>
<dbReference type="Gene3D" id="2.60.120.330">
    <property type="entry name" value="B-lactam Antibiotic, Isopenicillin N Synthase, Chain"/>
    <property type="match status" value="1"/>
</dbReference>
<dbReference type="InterPro" id="IPR027443">
    <property type="entry name" value="IPNS-like_sf"/>
</dbReference>
<comment type="caution">
    <text evidence="4">The sequence shown here is derived from an EMBL/GenBank/DDBJ whole genome shotgun (WGS) entry which is preliminary data.</text>
</comment>
<dbReference type="GO" id="GO:0044283">
    <property type="term" value="P:small molecule biosynthetic process"/>
    <property type="evidence" value="ECO:0007669"/>
    <property type="project" value="UniProtKB-ARBA"/>
</dbReference>
<dbReference type="PANTHER" id="PTHR47990">
    <property type="entry name" value="2-OXOGLUTARATE (2OG) AND FE(II)-DEPENDENT OXYGENASE SUPERFAMILY PROTEIN-RELATED"/>
    <property type="match status" value="1"/>
</dbReference>
<reference evidence="4 5" key="1">
    <citation type="journal article" date="2023" name="IMA Fungus">
        <title>Comparative genomic study of the Penicillium genus elucidates a diverse pangenome and 15 lateral gene transfer events.</title>
        <authorList>
            <person name="Petersen C."/>
            <person name="Sorensen T."/>
            <person name="Nielsen M.R."/>
            <person name="Sondergaard T.E."/>
            <person name="Sorensen J.L."/>
            <person name="Fitzpatrick D.A."/>
            <person name="Frisvad J.C."/>
            <person name="Nielsen K.L."/>
        </authorList>
    </citation>
    <scope>NUCLEOTIDE SEQUENCE [LARGE SCALE GENOMIC DNA]</scope>
    <source>
        <strain evidence="4 5">IBT 35679</strain>
    </source>
</reference>
<evidence type="ECO:0000256" key="1">
    <source>
        <dbReference type="ARBA" id="ARBA00008056"/>
    </source>
</evidence>
<dbReference type="InterPro" id="IPR050231">
    <property type="entry name" value="Iron_ascorbate_oxido_reductase"/>
</dbReference>
<dbReference type="EMBL" id="JAQIZZ010000006">
    <property type="protein sequence ID" value="KAJ5537802.1"/>
    <property type="molecule type" value="Genomic_DNA"/>
</dbReference>
<dbReference type="Pfam" id="PF14226">
    <property type="entry name" value="DIOX_N"/>
    <property type="match status" value="1"/>
</dbReference>
<dbReference type="GO" id="GO:0051213">
    <property type="term" value="F:dioxygenase activity"/>
    <property type="evidence" value="ECO:0007669"/>
    <property type="project" value="UniProtKB-KW"/>
</dbReference>
<keyword evidence="2" id="KW-0560">Oxidoreductase</keyword>
<dbReference type="SUPFAM" id="SSF51197">
    <property type="entry name" value="Clavaminate synthase-like"/>
    <property type="match status" value="1"/>
</dbReference>
<sequence length="326" mass="36949">MSIPTLDASALSGGTTEQRAEFAAKLLDSLNTFGFAKLVNHTVPVPLVQETFDQIKRFFKLPFNVKVPLRNDPKKGQQRGWSVPGEEKTWWLESNTGDVKEPNFGDNKESFDCGHPDDQQFPNKWPSESDLPGYQKTMDEFFFSCGDLTLVLLESMATALNLDPKVFTSRCTNEASTIRINHFPPIERATLDEGKISRIWPHKDFGIISLVFPDVTPGLEYEDRSNPGTFIPMPYGSDEEVVVIVSETMQRWTNNQIRGGLHRVTRPRDCEGETVPERWSLVYFNKADRDVNVGPLDEFLGDKKPVYEDLTALEYQTLRNAAHYPG</sequence>
<dbReference type="PROSITE" id="PS51471">
    <property type="entry name" value="FE2OG_OXY"/>
    <property type="match status" value="1"/>
</dbReference>
<dbReference type="AlphaFoldDB" id="A0AAD6CTV6"/>